<gene>
    <name evidence="4" type="ORF">TeGR_g4368</name>
</gene>
<evidence type="ECO:0000313" key="5">
    <source>
        <dbReference type="Proteomes" id="UP001165060"/>
    </source>
</evidence>
<evidence type="ECO:0000259" key="3">
    <source>
        <dbReference type="PROSITE" id="PS50102"/>
    </source>
</evidence>
<dbReference type="PANTHER" id="PTHR21245">
    <property type="entry name" value="HETEROGENEOUS NUCLEAR RIBONUCLEOPROTEIN"/>
    <property type="match status" value="1"/>
</dbReference>
<dbReference type="EMBL" id="BRYB01003806">
    <property type="protein sequence ID" value="GMI20973.1"/>
    <property type="molecule type" value="Genomic_DNA"/>
</dbReference>
<dbReference type="Gene3D" id="3.30.70.330">
    <property type="match status" value="1"/>
</dbReference>
<dbReference type="InterPro" id="IPR035979">
    <property type="entry name" value="RBD_domain_sf"/>
</dbReference>
<dbReference type="SMART" id="SM00360">
    <property type="entry name" value="RRM"/>
    <property type="match status" value="1"/>
</dbReference>
<dbReference type="Pfam" id="PF00076">
    <property type="entry name" value="RRM_1"/>
    <property type="match status" value="2"/>
</dbReference>
<comment type="caution">
    <text evidence="4">The sequence shown here is derived from an EMBL/GenBank/DDBJ whole genome shotgun (WGS) entry which is preliminary data.</text>
</comment>
<feature type="non-terminal residue" evidence="4">
    <location>
        <position position="1"/>
    </location>
</feature>
<feature type="non-terminal residue" evidence="4">
    <location>
        <position position="135"/>
    </location>
</feature>
<evidence type="ECO:0000256" key="1">
    <source>
        <dbReference type="ARBA" id="ARBA00022884"/>
    </source>
</evidence>
<dbReference type="SUPFAM" id="SSF54928">
    <property type="entry name" value="RNA-binding domain, RBD"/>
    <property type="match status" value="1"/>
</dbReference>
<keyword evidence="5" id="KW-1185">Reference proteome</keyword>
<proteinExistence type="predicted"/>
<keyword evidence="1 2" id="KW-0694">RNA-binding</keyword>
<feature type="domain" description="RRM" evidence="3">
    <location>
        <begin position="1"/>
        <end position="117"/>
    </location>
</feature>
<evidence type="ECO:0000256" key="2">
    <source>
        <dbReference type="PROSITE-ProRule" id="PRU00176"/>
    </source>
</evidence>
<accession>A0ABQ6M7C6</accession>
<protein>
    <recommendedName>
        <fullName evidence="3">RRM domain-containing protein</fullName>
    </recommendedName>
</protein>
<dbReference type="PROSITE" id="PS50102">
    <property type="entry name" value="RRM"/>
    <property type="match status" value="1"/>
</dbReference>
<dbReference type="InterPro" id="IPR012677">
    <property type="entry name" value="Nucleotide-bd_a/b_plait_sf"/>
</dbReference>
<name>A0ABQ6M7C6_9STRA</name>
<dbReference type="Proteomes" id="UP001165060">
    <property type="component" value="Unassembled WGS sequence"/>
</dbReference>
<dbReference type="InterPro" id="IPR000504">
    <property type="entry name" value="RRM_dom"/>
</dbReference>
<sequence length="135" mass="15221">FKLFIGQIPKDLSEEDIFPVFTAFGPILELQITREPLTSIKSIKYNNRLAKLAQNSGRPFQQLSRGYGFVTFIDSLSALACKEALNNAYIFKSQAICYSPSGQPTSRKPVQIREAIENYAEMVAKKREQAKIAKE</sequence>
<reference evidence="4 5" key="1">
    <citation type="journal article" date="2023" name="Commun. Biol.">
        <title>Genome analysis of Parmales, the sister group of diatoms, reveals the evolutionary specialization of diatoms from phago-mixotrophs to photoautotrophs.</title>
        <authorList>
            <person name="Ban H."/>
            <person name="Sato S."/>
            <person name="Yoshikawa S."/>
            <person name="Yamada K."/>
            <person name="Nakamura Y."/>
            <person name="Ichinomiya M."/>
            <person name="Sato N."/>
            <person name="Blanc-Mathieu R."/>
            <person name="Endo H."/>
            <person name="Kuwata A."/>
            <person name="Ogata H."/>
        </authorList>
    </citation>
    <scope>NUCLEOTIDE SEQUENCE [LARGE SCALE GENOMIC DNA]</scope>
</reference>
<evidence type="ECO:0000313" key="4">
    <source>
        <dbReference type="EMBL" id="GMI20973.1"/>
    </source>
</evidence>
<organism evidence="4 5">
    <name type="scientific">Tetraparma gracilis</name>
    <dbReference type="NCBI Taxonomy" id="2962635"/>
    <lineage>
        <taxon>Eukaryota</taxon>
        <taxon>Sar</taxon>
        <taxon>Stramenopiles</taxon>
        <taxon>Ochrophyta</taxon>
        <taxon>Bolidophyceae</taxon>
        <taxon>Parmales</taxon>
        <taxon>Triparmaceae</taxon>
        <taxon>Tetraparma</taxon>
    </lineage>
</organism>